<organism evidence="2 3">
    <name type="scientific">Oryzomonas rubra</name>
    <dbReference type="NCBI Taxonomy" id="2509454"/>
    <lineage>
        <taxon>Bacteria</taxon>
        <taxon>Pseudomonadati</taxon>
        <taxon>Thermodesulfobacteriota</taxon>
        <taxon>Desulfuromonadia</taxon>
        <taxon>Geobacterales</taxon>
        <taxon>Geobacteraceae</taxon>
        <taxon>Oryzomonas</taxon>
    </lineage>
</organism>
<gene>
    <name evidence="2" type="ORF">ET418_02715</name>
</gene>
<evidence type="ECO:0000259" key="1">
    <source>
        <dbReference type="SMART" id="SM01235"/>
    </source>
</evidence>
<dbReference type="SMART" id="SM01235">
    <property type="entry name" value="Haem_bd"/>
    <property type="match status" value="1"/>
</dbReference>
<sequence>MSIVRKSLAILIVLAAASQLVPYGKDHTNPPVVNEPAWDSPATHNLVKQACFDCHSNETVWPWYSRIAPASWLVYYDVVEARRHLNFSQWQGGKGEKPDRATREVESGDMPPFQYRIAHPHARLDDASRKALLQGLAATMKGTAKP</sequence>
<comment type="caution">
    <text evidence="2">The sequence shown here is derived from an EMBL/GenBank/DDBJ whole genome shotgun (WGS) entry which is preliminary data.</text>
</comment>
<dbReference type="OrthoDB" id="196738at2"/>
<feature type="domain" description="Haem-binding" evidence="1">
    <location>
        <begin position="12"/>
        <end position="140"/>
    </location>
</feature>
<dbReference type="RefSeq" id="WP_149306029.1">
    <property type="nucleotide sequence ID" value="NZ_SRSD01000001.1"/>
</dbReference>
<evidence type="ECO:0000313" key="3">
    <source>
        <dbReference type="Proteomes" id="UP000324298"/>
    </source>
</evidence>
<accession>A0A5A9XRJ3</accession>
<reference evidence="2 3" key="1">
    <citation type="submission" date="2019-04" db="EMBL/GenBank/DDBJ databases">
        <title>Geobacter ruber sp. nov., ferric-reducing bacteria isolated from paddy soil.</title>
        <authorList>
            <person name="Xu Z."/>
            <person name="Masuda Y."/>
            <person name="Itoh H."/>
            <person name="Senoo K."/>
        </authorList>
    </citation>
    <scope>NUCLEOTIDE SEQUENCE [LARGE SCALE GENOMIC DNA]</scope>
    <source>
        <strain evidence="2 3">Red88</strain>
    </source>
</reference>
<dbReference type="Proteomes" id="UP000324298">
    <property type="component" value="Unassembled WGS sequence"/>
</dbReference>
<name>A0A5A9XRJ3_9BACT</name>
<evidence type="ECO:0000313" key="2">
    <source>
        <dbReference type="EMBL" id="KAA0895450.1"/>
    </source>
</evidence>
<proteinExistence type="predicted"/>
<dbReference type="AlphaFoldDB" id="A0A5A9XRJ3"/>
<keyword evidence="3" id="KW-1185">Reference proteome</keyword>
<dbReference type="InterPro" id="IPR025992">
    <property type="entry name" value="Haem-bd"/>
</dbReference>
<protein>
    <submittedName>
        <fullName evidence="2">Cytochrome C</fullName>
    </submittedName>
</protein>
<dbReference type="Pfam" id="PF14376">
    <property type="entry name" value="Haem_bd"/>
    <property type="match status" value="1"/>
</dbReference>
<dbReference type="EMBL" id="SRSD01000001">
    <property type="protein sequence ID" value="KAA0895450.1"/>
    <property type="molecule type" value="Genomic_DNA"/>
</dbReference>